<keyword evidence="2" id="KW-1185">Reference proteome</keyword>
<dbReference type="AlphaFoldDB" id="A0A7J6M2T3"/>
<dbReference type="Proteomes" id="UP000591131">
    <property type="component" value="Unassembled WGS sequence"/>
</dbReference>
<evidence type="ECO:0000313" key="2">
    <source>
        <dbReference type="Proteomes" id="UP000591131"/>
    </source>
</evidence>
<accession>A0A7J6M2T3</accession>
<gene>
    <name evidence="1" type="ORF">FOL47_004412</name>
</gene>
<sequence>MWQLRDVVEYVGLKVENDWIVLVKADVNKVDAANGTTTEHILEYVIQTTAKVPSIRGLFIQDYNVQESDPEIYKDLHFNLNWHVGRIALYNYAY</sequence>
<organism evidence="1 2">
    <name type="scientific">Perkinsus chesapeaki</name>
    <name type="common">Clam parasite</name>
    <name type="synonym">Perkinsus andrewsi</name>
    <dbReference type="NCBI Taxonomy" id="330153"/>
    <lineage>
        <taxon>Eukaryota</taxon>
        <taxon>Sar</taxon>
        <taxon>Alveolata</taxon>
        <taxon>Perkinsozoa</taxon>
        <taxon>Perkinsea</taxon>
        <taxon>Perkinsida</taxon>
        <taxon>Perkinsidae</taxon>
        <taxon>Perkinsus</taxon>
    </lineage>
</organism>
<dbReference type="EMBL" id="JAAPAO010000250">
    <property type="protein sequence ID" value="KAF4665849.1"/>
    <property type="molecule type" value="Genomic_DNA"/>
</dbReference>
<protein>
    <submittedName>
        <fullName evidence="1">Uncharacterized protein</fullName>
    </submittedName>
</protein>
<name>A0A7J6M2T3_PERCH</name>
<comment type="caution">
    <text evidence="1">The sequence shown here is derived from an EMBL/GenBank/DDBJ whole genome shotgun (WGS) entry which is preliminary data.</text>
</comment>
<reference evidence="1 2" key="1">
    <citation type="submission" date="2020-04" db="EMBL/GenBank/DDBJ databases">
        <title>Perkinsus chesapeaki whole genome sequence.</title>
        <authorList>
            <person name="Bogema D.R."/>
        </authorList>
    </citation>
    <scope>NUCLEOTIDE SEQUENCE [LARGE SCALE GENOMIC DNA]</scope>
    <source>
        <strain evidence="1">ATCC PRA-425</strain>
    </source>
</reference>
<evidence type="ECO:0000313" key="1">
    <source>
        <dbReference type="EMBL" id="KAF4665849.1"/>
    </source>
</evidence>
<proteinExistence type="predicted"/>